<dbReference type="Proteomes" id="UP000490939">
    <property type="component" value="Unassembled WGS sequence"/>
</dbReference>
<keyword evidence="5" id="KW-1185">Reference proteome</keyword>
<name>A0A8H3V7M8_VENIN</name>
<evidence type="ECO:0000313" key="5">
    <source>
        <dbReference type="Proteomes" id="UP000490939"/>
    </source>
</evidence>
<organism evidence="2 4">
    <name type="scientific">Venturia inaequalis</name>
    <name type="common">Apple scab fungus</name>
    <dbReference type="NCBI Taxonomy" id="5025"/>
    <lineage>
        <taxon>Eukaryota</taxon>
        <taxon>Fungi</taxon>
        <taxon>Dikarya</taxon>
        <taxon>Ascomycota</taxon>
        <taxon>Pezizomycotina</taxon>
        <taxon>Dothideomycetes</taxon>
        <taxon>Pleosporomycetidae</taxon>
        <taxon>Venturiales</taxon>
        <taxon>Venturiaceae</taxon>
        <taxon>Venturia</taxon>
    </lineage>
</organism>
<reference evidence="2 4" key="1">
    <citation type="submission" date="2018-12" db="EMBL/GenBank/DDBJ databases">
        <title>Venturia inaequalis Genome Resource.</title>
        <authorList>
            <person name="Lichtner F.J."/>
        </authorList>
    </citation>
    <scope>NUCLEOTIDE SEQUENCE [LARGE SCALE GENOMIC DNA]</scope>
    <source>
        <strain evidence="2 4">120213</strain>
        <strain evidence="3 5">DMI_063113</strain>
    </source>
</reference>
<accession>A0A8H3V7M8</accession>
<evidence type="ECO:0000256" key="1">
    <source>
        <dbReference type="SAM" id="MobiDB-lite"/>
    </source>
</evidence>
<dbReference type="AlphaFoldDB" id="A0A8H3V7M8"/>
<feature type="compositionally biased region" description="Low complexity" evidence="1">
    <location>
        <begin position="97"/>
        <end position="117"/>
    </location>
</feature>
<sequence>MVTPNRLTVLTASGDSWWSPQFAKTSPIITARTTSSSPAGLAPAITSSLTASNSPLSITSPPEATENTNQISSSTYTASPGTTTSLSAITIAHPPEATTESISQTSTTASSHATPISNFPSSATQSTLLGATTESKTTSSSSVPMSAVLDMDYNLMLKHLPTSAPTFVARVKCERVEDPGGPNTHPMEMKCLATLGGVQRRRVSRTALGLMLLMSVVVLV</sequence>
<evidence type="ECO:0000313" key="4">
    <source>
        <dbReference type="Proteomes" id="UP000447873"/>
    </source>
</evidence>
<dbReference type="EMBL" id="WNWR01000269">
    <property type="protein sequence ID" value="KAE9985873.1"/>
    <property type="molecule type" value="Genomic_DNA"/>
</dbReference>
<gene>
    <name evidence="3" type="ORF">EG327_004515</name>
    <name evidence="2" type="ORF">EG328_010804</name>
</gene>
<comment type="caution">
    <text evidence="2">The sequence shown here is derived from an EMBL/GenBank/DDBJ whole genome shotgun (WGS) entry which is preliminary data.</text>
</comment>
<dbReference type="Proteomes" id="UP000447873">
    <property type="component" value="Unassembled WGS sequence"/>
</dbReference>
<protein>
    <submittedName>
        <fullName evidence="2">Uncharacterized protein</fullName>
    </submittedName>
</protein>
<proteinExistence type="predicted"/>
<evidence type="ECO:0000313" key="3">
    <source>
        <dbReference type="EMBL" id="KAE9985873.1"/>
    </source>
</evidence>
<feature type="region of interest" description="Disordered" evidence="1">
    <location>
        <begin position="96"/>
        <end position="124"/>
    </location>
</feature>
<evidence type="ECO:0000313" key="2">
    <source>
        <dbReference type="EMBL" id="KAE9982522.1"/>
    </source>
</evidence>
<dbReference type="EMBL" id="WNWS01000074">
    <property type="protein sequence ID" value="KAE9982522.1"/>
    <property type="molecule type" value="Genomic_DNA"/>
</dbReference>
<feature type="region of interest" description="Disordered" evidence="1">
    <location>
        <begin position="51"/>
        <end position="80"/>
    </location>
</feature>